<keyword evidence="4" id="KW-1185">Reference proteome</keyword>
<dbReference type="InterPro" id="IPR019301">
    <property type="entry name" value="Flagellar_prot_FlgJ_N"/>
</dbReference>
<name>A0A6F8PLU0_9GAMM</name>
<keyword evidence="1" id="KW-1005">Bacterial flagellum biogenesis</keyword>
<dbReference type="RefSeq" id="WP_173290907.1">
    <property type="nucleotide sequence ID" value="NZ_AP021888.1"/>
</dbReference>
<feature type="domain" description="Flagellar protein FlgJ N-terminal" evidence="2">
    <location>
        <begin position="58"/>
        <end position="103"/>
    </location>
</feature>
<dbReference type="EMBL" id="AP021888">
    <property type="protein sequence ID" value="BBP43073.1"/>
    <property type="molecule type" value="Genomic_DNA"/>
</dbReference>
<dbReference type="Proteomes" id="UP000501466">
    <property type="component" value="Chromosome"/>
</dbReference>
<evidence type="ECO:0000259" key="2">
    <source>
        <dbReference type="Pfam" id="PF10135"/>
    </source>
</evidence>
<accession>A0A6F8PLU0</accession>
<sequence length="157" mass="17487">MSAIQSNQTQRLSDYQVVTDIGSLQKLKNQAKEDPKAALLPVAQQFEALFVQQVLKESRKVQIDDGFMEGDQSDFYKSWHDEQLAQHISAKGNLGFADKIVEQLAPKSLPMSQSELEAYQQKLQQKQNAALNPGLSESLPELSSQSTQGILKLRGLN</sequence>
<dbReference type="GO" id="GO:0044781">
    <property type="term" value="P:bacterial-type flagellum organization"/>
    <property type="evidence" value="ECO:0007669"/>
    <property type="project" value="UniProtKB-KW"/>
</dbReference>
<dbReference type="KEGG" id="tzo:THMIRHAT_08190"/>
<evidence type="ECO:0000256" key="1">
    <source>
        <dbReference type="ARBA" id="ARBA00022795"/>
    </source>
</evidence>
<organism evidence="3 4">
    <name type="scientific">Thiosulfativibrio zosterae</name>
    <dbReference type="NCBI Taxonomy" id="2675053"/>
    <lineage>
        <taxon>Bacteria</taxon>
        <taxon>Pseudomonadati</taxon>
        <taxon>Pseudomonadota</taxon>
        <taxon>Gammaproteobacteria</taxon>
        <taxon>Thiotrichales</taxon>
        <taxon>Piscirickettsiaceae</taxon>
        <taxon>Thiosulfativibrio</taxon>
    </lineage>
</organism>
<proteinExistence type="predicted"/>
<dbReference type="Pfam" id="PF10135">
    <property type="entry name" value="Rod-binding"/>
    <property type="match status" value="1"/>
</dbReference>
<evidence type="ECO:0000313" key="4">
    <source>
        <dbReference type="Proteomes" id="UP000501466"/>
    </source>
</evidence>
<protein>
    <recommendedName>
        <fullName evidence="2">Flagellar protein FlgJ N-terminal domain-containing protein</fullName>
    </recommendedName>
</protein>
<reference evidence="4" key="1">
    <citation type="submission" date="2019-11" db="EMBL/GenBank/DDBJ databases">
        <title>Isolation and characterization of two novel species in the genus Thiomicrorhabdus.</title>
        <authorList>
            <person name="Mochizuki J."/>
            <person name="Kojima H."/>
            <person name="Fukui M."/>
        </authorList>
    </citation>
    <scope>NUCLEOTIDE SEQUENCE [LARGE SCALE GENOMIC DNA]</scope>
    <source>
        <strain evidence="4">AkT22</strain>
    </source>
</reference>
<dbReference type="PRINTS" id="PR01002">
    <property type="entry name" value="FLGFLGJ"/>
</dbReference>
<gene>
    <name evidence="3" type="ORF">THMIRHAT_08190</name>
</gene>
<evidence type="ECO:0000313" key="3">
    <source>
        <dbReference type="EMBL" id="BBP43073.1"/>
    </source>
</evidence>
<dbReference type="AlphaFoldDB" id="A0A6F8PLU0"/>